<dbReference type="PANTHER" id="PTHR36786">
    <property type="entry name" value="2-ISOPROPYLMALATE SYNTHASE"/>
    <property type="match status" value="1"/>
</dbReference>
<proteinExistence type="predicted"/>
<protein>
    <recommendedName>
        <fullName evidence="1">DUF7812 domain-containing protein</fullName>
    </recommendedName>
</protein>
<accession>A0ABQ8HV24</accession>
<dbReference type="InterPro" id="IPR056714">
    <property type="entry name" value="DUF7812"/>
</dbReference>
<dbReference type="Pfam" id="PF25104">
    <property type="entry name" value="DUF7812"/>
    <property type="match status" value="1"/>
</dbReference>
<gene>
    <name evidence="2" type="ORF">JRO89_XS07G0262400</name>
</gene>
<evidence type="ECO:0000259" key="1">
    <source>
        <dbReference type="Pfam" id="PF25104"/>
    </source>
</evidence>
<feature type="domain" description="DUF7812" evidence="1">
    <location>
        <begin position="130"/>
        <end position="594"/>
    </location>
</feature>
<dbReference type="EMBL" id="JAFEMO010000007">
    <property type="protein sequence ID" value="KAH7568217.1"/>
    <property type="molecule type" value="Genomic_DNA"/>
</dbReference>
<comment type="caution">
    <text evidence="2">The sequence shown here is derived from an EMBL/GenBank/DDBJ whole genome shotgun (WGS) entry which is preliminary data.</text>
</comment>
<name>A0ABQ8HV24_9ROSI</name>
<reference evidence="2 3" key="1">
    <citation type="submission" date="2021-02" db="EMBL/GenBank/DDBJ databases">
        <title>Plant Genome Project.</title>
        <authorList>
            <person name="Zhang R.-G."/>
        </authorList>
    </citation>
    <scope>NUCLEOTIDE SEQUENCE [LARGE SCALE GENOMIC DNA]</scope>
    <source>
        <tissue evidence="2">Leaves</tissue>
    </source>
</reference>
<keyword evidence="3" id="KW-1185">Reference proteome</keyword>
<evidence type="ECO:0000313" key="3">
    <source>
        <dbReference type="Proteomes" id="UP000827721"/>
    </source>
</evidence>
<dbReference type="Proteomes" id="UP000827721">
    <property type="component" value="Unassembled WGS sequence"/>
</dbReference>
<sequence length="754" mass="85782">MANRKLRTKKQQQHTERTFQTLVSAIRSSEGLKLPVLKSLYYLLTHFSSNEAMKKSNDGANLHYFDLEFNQNGLTGKFKEIRDLADILFEQLDSRFKRIYDAFRDVSADQANGQAVSHSNSWTSFEELFLILRCCMVILTLLVPDQSLLIEKGRVLLSLLRGLISSFNADDDCCTVPIAEGFASSICSSGPSDPTPIYKRALLQVFADELLMHKSLREYFMLIDSASSTSEMLFTCHFGQGDIGSVLEVIAAHFILSVSNEQVFENLLSKLLWQHGNDVRVCEMSLTASLSLLLNPIILSAPKIFQAHLILLVSEAIGISMCSEYMKPDVRIMDCYLTALQKSISLYTRHMSDLQMDGHPIGSNKSCMLGSSQLAFESYLQPATRNQIHRLITKLDDSWDSYRKSISIRTKADLVDVSIAYVKESLHVFDKSYKDEILAILTSIIHRSSSDDISDIVLSKEGRSPQDMYLLASILKLMSSSMLQIIWCLRRCSSSGCVKTLEDVLLYEEYNFIVHLIGCFRHFNIHLPIQKFVFDMMKTHPTRHEKSKWMLLHFSGILSLSYVSGLDFLAKDCIFMIMSLLNLFVFEEGDLDSLSSLFTSGLRSSSTRFSDKGGEAFVNRKSSKTIAIKFQKMQTLYLSKVSFASFHEGNNCKETGNSENASVLNDMESAIDREKEVGKACNGEIFLKCILQGSKKSSDFDDLADFIECKQWKDYSVWLKDRQKFRIRKCQRLAADTWEKQKWKPKFKKGLNRR</sequence>
<dbReference type="PANTHER" id="PTHR36786:SF1">
    <property type="entry name" value="2-ISOPROPYLMALATE SYNTHASE"/>
    <property type="match status" value="1"/>
</dbReference>
<evidence type="ECO:0000313" key="2">
    <source>
        <dbReference type="EMBL" id="KAH7568217.1"/>
    </source>
</evidence>
<organism evidence="2 3">
    <name type="scientific">Xanthoceras sorbifolium</name>
    <dbReference type="NCBI Taxonomy" id="99658"/>
    <lineage>
        <taxon>Eukaryota</taxon>
        <taxon>Viridiplantae</taxon>
        <taxon>Streptophyta</taxon>
        <taxon>Embryophyta</taxon>
        <taxon>Tracheophyta</taxon>
        <taxon>Spermatophyta</taxon>
        <taxon>Magnoliopsida</taxon>
        <taxon>eudicotyledons</taxon>
        <taxon>Gunneridae</taxon>
        <taxon>Pentapetalae</taxon>
        <taxon>rosids</taxon>
        <taxon>malvids</taxon>
        <taxon>Sapindales</taxon>
        <taxon>Sapindaceae</taxon>
        <taxon>Xanthoceroideae</taxon>
        <taxon>Xanthoceras</taxon>
    </lineage>
</organism>